<evidence type="ECO:0000256" key="14">
    <source>
        <dbReference type="ARBA" id="ARBA00037002"/>
    </source>
</evidence>
<evidence type="ECO:0000256" key="21">
    <source>
        <dbReference type="ARBA" id="ARBA00047969"/>
    </source>
</evidence>
<dbReference type="InterPro" id="IPR006683">
    <property type="entry name" value="Thioestr_dom"/>
</dbReference>
<evidence type="ECO:0000256" key="19">
    <source>
        <dbReference type="ARBA" id="ARBA00047588"/>
    </source>
</evidence>
<dbReference type="PANTHER" id="PTHR12418">
    <property type="entry name" value="ACYL-COENZYME A THIOESTERASE THEM4"/>
    <property type="match status" value="1"/>
</dbReference>
<dbReference type="EMBL" id="BAAAUT010000085">
    <property type="protein sequence ID" value="GAA3164516.1"/>
    <property type="molecule type" value="Genomic_DNA"/>
</dbReference>
<evidence type="ECO:0000256" key="1">
    <source>
        <dbReference type="ARBA" id="ARBA00004170"/>
    </source>
</evidence>
<protein>
    <recommendedName>
        <fullName evidence="17">Acyl-coenzyme A thioesterase THEM4</fullName>
        <ecNumber evidence="16">3.1.2.2</ecNumber>
    </recommendedName>
    <alternativeName>
        <fullName evidence="18">Thioesterase superfamily member 4</fullName>
    </alternativeName>
</protein>
<dbReference type="PANTHER" id="PTHR12418:SF19">
    <property type="entry name" value="ACYL-COENZYME A THIOESTERASE THEM4"/>
    <property type="match status" value="1"/>
</dbReference>
<dbReference type="Proteomes" id="UP001500320">
    <property type="component" value="Unassembled WGS sequence"/>
</dbReference>
<keyword evidence="10" id="KW-0443">Lipid metabolism</keyword>
<keyword evidence="9" id="KW-0809">Transit peptide</keyword>
<comment type="catalytic activity">
    <reaction evidence="14">
        <text>(9Z)-octadecenoyl-CoA + H2O = (9Z)-octadecenoate + CoA + H(+)</text>
        <dbReference type="Rhea" id="RHEA:40139"/>
        <dbReference type="ChEBI" id="CHEBI:15377"/>
        <dbReference type="ChEBI" id="CHEBI:15378"/>
        <dbReference type="ChEBI" id="CHEBI:30823"/>
        <dbReference type="ChEBI" id="CHEBI:57287"/>
        <dbReference type="ChEBI" id="CHEBI:57387"/>
    </reaction>
    <physiologicalReaction direction="left-to-right" evidence="14">
        <dbReference type="Rhea" id="RHEA:40140"/>
    </physiologicalReaction>
</comment>
<dbReference type="Gene3D" id="3.10.129.10">
    <property type="entry name" value="Hotdog Thioesterase"/>
    <property type="match status" value="1"/>
</dbReference>
<evidence type="ECO:0000259" key="24">
    <source>
        <dbReference type="Pfam" id="PF03061"/>
    </source>
</evidence>
<name>A0ABP6P1P1_9ACTN</name>
<evidence type="ECO:0000256" key="15">
    <source>
        <dbReference type="ARBA" id="ARBA00038456"/>
    </source>
</evidence>
<evidence type="ECO:0000256" key="11">
    <source>
        <dbReference type="ARBA" id="ARBA00023136"/>
    </source>
</evidence>
<sequence length="221" mass="23164">MTLDLASTEDAESRLAALTVLSRQVRDLIDAVVLTDVPEGELTAVTAELAALTERLGAVRRDSPRSFEFGPDGLPRNLSNAVTGAANPHALPLVVQVTPERTVRAELGFRPVHEGPPATVHGGVSAMILDQLLGQAVAAAGFPGMTGTLSLRYRRPVPYGEPLVATAEHTRSQGRKSWAEGRIALPDGTVLVEAEGLFIAPSWWSGKGPVPEPEGGAGGAR</sequence>
<evidence type="ECO:0000256" key="22">
    <source>
        <dbReference type="ARBA" id="ARBA00048074"/>
    </source>
</evidence>
<evidence type="ECO:0000256" key="2">
    <source>
        <dbReference type="ARBA" id="ARBA00004496"/>
    </source>
</evidence>
<proteinExistence type="inferred from homology"/>
<keyword evidence="12" id="KW-0966">Cell projection</keyword>
<evidence type="ECO:0000256" key="20">
    <source>
        <dbReference type="ARBA" id="ARBA00047734"/>
    </source>
</evidence>
<dbReference type="InterPro" id="IPR029069">
    <property type="entry name" value="HotDog_dom_sf"/>
</dbReference>
<reference evidence="26" key="1">
    <citation type="journal article" date="2019" name="Int. J. Syst. Evol. Microbiol.">
        <title>The Global Catalogue of Microorganisms (GCM) 10K type strain sequencing project: providing services to taxonomists for standard genome sequencing and annotation.</title>
        <authorList>
            <consortium name="The Broad Institute Genomics Platform"/>
            <consortium name="The Broad Institute Genome Sequencing Center for Infectious Disease"/>
            <person name="Wu L."/>
            <person name="Ma J."/>
        </authorList>
    </citation>
    <scope>NUCLEOTIDE SEQUENCE [LARGE SCALE GENOMIC DNA]</scope>
    <source>
        <strain evidence="26">JCM 9373</strain>
    </source>
</reference>
<comment type="catalytic activity">
    <reaction evidence="13">
        <text>(5Z,8Z,11Z,14Z)-eicosatetraenoyl-CoA + H2O = (5Z,8Z,11Z,14Z)-eicosatetraenoate + CoA + H(+)</text>
        <dbReference type="Rhea" id="RHEA:40151"/>
        <dbReference type="ChEBI" id="CHEBI:15377"/>
        <dbReference type="ChEBI" id="CHEBI:15378"/>
        <dbReference type="ChEBI" id="CHEBI:32395"/>
        <dbReference type="ChEBI" id="CHEBI:57287"/>
        <dbReference type="ChEBI" id="CHEBI:57368"/>
    </reaction>
    <physiologicalReaction direction="left-to-right" evidence="13">
        <dbReference type="Rhea" id="RHEA:40152"/>
    </physiologicalReaction>
</comment>
<keyword evidence="6" id="KW-0053">Apoptosis</keyword>
<keyword evidence="4" id="KW-1003">Cell membrane</keyword>
<dbReference type="Pfam" id="PF03061">
    <property type="entry name" value="4HBT"/>
    <property type="match status" value="1"/>
</dbReference>
<evidence type="ECO:0000256" key="17">
    <source>
        <dbReference type="ARBA" id="ARBA00040123"/>
    </source>
</evidence>
<comment type="catalytic activity">
    <reaction evidence="21">
        <text>decanoyl-CoA + H2O = decanoate + CoA + H(+)</text>
        <dbReference type="Rhea" id="RHEA:40059"/>
        <dbReference type="ChEBI" id="CHEBI:15377"/>
        <dbReference type="ChEBI" id="CHEBI:15378"/>
        <dbReference type="ChEBI" id="CHEBI:27689"/>
        <dbReference type="ChEBI" id="CHEBI:57287"/>
        <dbReference type="ChEBI" id="CHEBI:61430"/>
    </reaction>
    <physiologicalReaction direction="left-to-right" evidence="21">
        <dbReference type="Rhea" id="RHEA:40060"/>
    </physiologicalReaction>
</comment>
<evidence type="ECO:0000313" key="26">
    <source>
        <dbReference type="Proteomes" id="UP001500320"/>
    </source>
</evidence>
<dbReference type="InterPro" id="IPR052365">
    <property type="entry name" value="THEM4/THEM5_acyl-CoA_thioest"/>
</dbReference>
<accession>A0ABP6P1P1</accession>
<comment type="similarity">
    <text evidence="15">Belongs to the THEM4/THEM5 thioesterase family.</text>
</comment>
<evidence type="ECO:0000256" key="5">
    <source>
        <dbReference type="ARBA" id="ARBA00022490"/>
    </source>
</evidence>
<keyword evidence="26" id="KW-1185">Reference proteome</keyword>
<evidence type="ECO:0000256" key="3">
    <source>
        <dbReference type="ARBA" id="ARBA00004632"/>
    </source>
</evidence>
<keyword evidence="5" id="KW-0963">Cytoplasm</keyword>
<evidence type="ECO:0000256" key="9">
    <source>
        <dbReference type="ARBA" id="ARBA00022946"/>
    </source>
</evidence>
<dbReference type="SUPFAM" id="SSF54637">
    <property type="entry name" value="Thioesterase/thiol ester dehydrase-isomerase"/>
    <property type="match status" value="1"/>
</dbReference>
<evidence type="ECO:0000256" key="8">
    <source>
        <dbReference type="ARBA" id="ARBA00022832"/>
    </source>
</evidence>
<evidence type="ECO:0000256" key="23">
    <source>
        <dbReference type="ARBA" id="ARBA00048180"/>
    </source>
</evidence>
<evidence type="ECO:0000256" key="7">
    <source>
        <dbReference type="ARBA" id="ARBA00022801"/>
    </source>
</evidence>
<feature type="domain" description="Thioesterase" evidence="24">
    <location>
        <begin position="119"/>
        <end position="176"/>
    </location>
</feature>
<evidence type="ECO:0000256" key="18">
    <source>
        <dbReference type="ARBA" id="ARBA00043210"/>
    </source>
</evidence>
<gene>
    <name evidence="25" type="ORF">GCM10010466_64290</name>
</gene>
<evidence type="ECO:0000256" key="4">
    <source>
        <dbReference type="ARBA" id="ARBA00022475"/>
    </source>
</evidence>
<dbReference type="RefSeq" id="WP_344866204.1">
    <property type="nucleotide sequence ID" value="NZ_BAAAUT010000085.1"/>
</dbReference>
<organism evidence="25 26">
    <name type="scientific">Planomonospora alba</name>
    <dbReference type="NCBI Taxonomy" id="161354"/>
    <lineage>
        <taxon>Bacteria</taxon>
        <taxon>Bacillati</taxon>
        <taxon>Actinomycetota</taxon>
        <taxon>Actinomycetes</taxon>
        <taxon>Streptosporangiales</taxon>
        <taxon>Streptosporangiaceae</taxon>
        <taxon>Planomonospora</taxon>
    </lineage>
</organism>
<dbReference type="EC" id="3.1.2.2" evidence="16"/>
<comment type="catalytic activity">
    <reaction evidence="20">
        <text>hexadecanoyl-CoA + H2O = hexadecanoate + CoA + H(+)</text>
        <dbReference type="Rhea" id="RHEA:16645"/>
        <dbReference type="ChEBI" id="CHEBI:7896"/>
        <dbReference type="ChEBI" id="CHEBI:15377"/>
        <dbReference type="ChEBI" id="CHEBI:15378"/>
        <dbReference type="ChEBI" id="CHEBI:57287"/>
        <dbReference type="ChEBI" id="CHEBI:57379"/>
        <dbReference type="EC" id="3.1.2.2"/>
    </reaction>
    <physiologicalReaction direction="left-to-right" evidence="20">
        <dbReference type="Rhea" id="RHEA:16646"/>
    </physiologicalReaction>
</comment>
<dbReference type="CDD" id="cd03443">
    <property type="entry name" value="PaaI_thioesterase"/>
    <property type="match status" value="1"/>
</dbReference>
<comment type="catalytic activity">
    <reaction evidence="23">
        <text>tetradecanoyl-CoA + H2O = tetradecanoate + CoA + H(+)</text>
        <dbReference type="Rhea" id="RHEA:40119"/>
        <dbReference type="ChEBI" id="CHEBI:15377"/>
        <dbReference type="ChEBI" id="CHEBI:15378"/>
        <dbReference type="ChEBI" id="CHEBI:30807"/>
        <dbReference type="ChEBI" id="CHEBI:57287"/>
        <dbReference type="ChEBI" id="CHEBI:57385"/>
    </reaction>
    <physiologicalReaction direction="left-to-right" evidence="23">
        <dbReference type="Rhea" id="RHEA:40120"/>
    </physiologicalReaction>
</comment>
<evidence type="ECO:0000256" key="10">
    <source>
        <dbReference type="ARBA" id="ARBA00023098"/>
    </source>
</evidence>
<evidence type="ECO:0000256" key="13">
    <source>
        <dbReference type="ARBA" id="ARBA00035852"/>
    </source>
</evidence>
<evidence type="ECO:0000256" key="12">
    <source>
        <dbReference type="ARBA" id="ARBA00023273"/>
    </source>
</evidence>
<comment type="subcellular location">
    <subcellularLocation>
        <location evidence="3">Cell projection</location>
        <location evidence="3">Ruffle membrane</location>
    </subcellularLocation>
    <subcellularLocation>
        <location evidence="2">Cytoplasm</location>
    </subcellularLocation>
    <subcellularLocation>
        <location evidence="1">Membrane</location>
        <topology evidence="1">Peripheral membrane protein</topology>
    </subcellularLocation>
</comment>
<evidence type="ECO:0000256" key="16">
    <source>
        <dbReference type="ARBA" id="ARBA00038848"/>
    </source>
</evidence>
<comment type="catalytic activity">
    <reaction evidence="22">
        <text>dodecanoyl-CoA + H2O = dodecanoate + CoA + H(+)</text>
        <dbReference type="Rhea" id="RHEA:30135"/>
        <dbReference type="ChEBI" id="CHEBI:15377"/>
        <dbReference type="ChEBI" id="CHEBI:15378"/>
        <dbReference type="ChEBI" id="CHEBI:18262"/>
        <dbReference type="ChEBI" id="CHEBI:57287"/>
        <dbReference type="ChEBI" id="CHEBI:57375"/>
    </reaction>
    <physiologicalReaction direction="left-to-right" evidence="22">
        <dbReference type="Rhea" id="RHEA:30136"/>
    </physiologicalReaction>
</comment>
<keyword evidence="8" id="KW-0276">Fatty acid metabolism</keyword>
<evidence type="ECO:0000313" key="25">
    <source>
        <dbReference type="EMBL" id="GAA3164516.1"/>
    </source>
</evidence>
<keyword evidence="7" id="KW-0378">Hydrolase</keyword>
<comment type="catalytic activity">
    <reaction evidence="19">
        <text>octanoyl-CoA + H2O = octanoate + CoA + H(+)</text>
        <dbReference type="Rhea" id="RHEA:30143"/>
        <dbReference type="ChEBI" id="CHEBI:15377"/>
        <dbReference type="ChEBI" id="CHEBI:15378"/>
        <dbReference type="ChEBI" id="CHEBI:25646"/>
        <dbReference type="ChEBI" id="CHEBI:57287"/>
        <dbReference type="ChEBI" id="CHEBI:57386"/>
    </reaction>
    <physiologicalReaction direction="left-to-right" evidence="19">
        <dbReference type="Rhea" id="RHEA:30144"/>
    </physiologicalReaction>
</comment>
<evidence type="ECO:0000256" key="6">
    <source>
        <dbReference type="ARBA" id="ARBA00022703"/>
    </source>
</evidence>
<keyword evidence="11" id="KW-0472">Membrane</keyword>
<comment type="caution">
    <text evidence="25">The sequence shown here is derived from an EMBL/GenBank/DDBJ whole genome shotgun (WGS) entry which is preliminary data.</text>
</comment>